<dbReference type="InterPro" id="IPR052196">
    <property type="entry name" value="Bact_Kbp"/>
</dbReference>
<proteinExistence type="predicted"/>
<evidence type="ECO:0000256" key="2">
    <source>
        <dbReference type="SAM" id="Phobius"/>
    </source>
</evidence>
<dbReference type="Proteomes" id="UP000188324">
    <property type="component" value="Chromosome"/>
</dbReference>
<dbReference type="PANTHER" id="PTHR34700">
    <property type="entry name" value="POTASSIUM BINDING PROTEIN KBP"/>
    <property type="match status" value="1"/>
</dbReference>
<dbReference type="CDD" id="cd00118">
    <property type="entry name" value="LysM"/>
    <property type="match status" value="2"/>
</dbReference>
<name>A0A1Q2CI84_9ACTN</name>
<dbReference type="STRING" id="1610493.RPIT_14250"/>
<dbReference type="Gene3D" id="3.10.350.10">
    <property type="entry name" value="LysM domain"/>
    <property type="match status" value="2"/>
</dbReference>
<dbReference type="SMART" id="SM00257">
    <property type="entry name" value="LysM"/>
    <property type="match status" value="2"/>
</dbReference>
<evidence type="ECO:0000313" key="4">
    <source>
        <dbReference type="Proteomes" id="UP000188324"/>
    </source>
</evidence>
<reference evidence="3 4" key="1">
    <citation type="journal article" date="2016" name="Int. J. Syst. Evol. Microbiol.">
        <title>Tessaracoccus flavus sp. nov., isolated from the drainage system of a lindane-producing factory.</title>
        <authorList>
            <person name="Kumari R."/>
            <person name="Singh P."/>
            <person name="Schumann P."/>
            <person name="Lal R."/>
        </authorList>
    </citation>
    <scope>NUCLEOTIDE SEQUENCE [LARGE SCALE GENOMIC DNA]</scope>
    <source>
        <strain evidence="3 4">RP1T</strain>
    </source>
</reference>
<sequence>MRLVRAVAALSALALLFVGVPWLLIAIGNPGHLLQVDWSTALLVGADSRVVLALVSVVAWLAWGILALTVLFEAVAVLTRERVVLRLPGTAWLRPAAAALVVAAFSVQGPSHAAATAGAPEAPPALASTADGARQAEVGEQEARARPVGRSYIVQSGDELWSVAERELGSGERWRDIVALNPGISDTTRLIPGEEIVLPGEPHQPRVVTVQPGESLWSIAERELGEPERWPEVFELNRDQVADPDQIDIGWQLEVPGGPDAGSVVDVEEIPGDGAAELPADDPAPPEPSVAPDSQPEPEPEPEPARPSPVVVEPSAGIEAAVVDRLMGRAQEPVAQSAAEQGEAAPLSSGRSADEVTMLLGSIGALMAAGVVAGLATRRRAQLLGRAVGQRLVPVSPQVGRFWTALGRRAADDDAATAMTPTTLVLGWDADRPVHHDLELARATAVTGQSEPLLAAALTSLTCAPWSSSVSLIVSGDTDWAAALDDPRVEGEPDADAAIARLLRQSSQRRLAMRQERLSTLRADPDRAEAWSPVVYVFTDPLAPAQLDALGDVLALGEVGVSVLFATNERPHVPAVLIEVGPAGASMDGTVFDPQLVERPAKRALLELLTATGTATTEPAPWWRPDALPANVTPLDPPEPDQPEDTAMTASSPQHPTLLLLGEVDLVGAAGDPPSRARGQCMEYCAWILAHPGARATTMMQSLLVADSTRRSNMSRLRSWLGSDDDGVAYLPDAYSGLISLDSRVSSDWEQFEGLLSGGVNVASTESLRRALRMVRGEPLGSYGFQWIWAEQLRADMVAMIVDAACVLADRALTKGDVEGALWAVGRGRLAQADDALAVREIHALSLAGRQDEAERAVVALNRAARAAGRDLAPEHAQRVQAALRSARVG</sequence>
<dbReference type="InterPro" id="IPR018392">
    <property type="entry name" value="LysM"/>
</dbReference>
<feature type="transmembrane region" description="Helical" evidence="2">
    <location>
        <begin position="50"/>
        <end position="79"/>
    </location>
</feature>
<keyword evidence="2" id="KW-0472">Membrane</keyword>
<feature type="region of interest" description="Disordered" evidence="1">
    <location>
        <begin position="631"/>
        <end position="652"/>
    </location>
</feature>
<dbReference type="RefSeq" id="WP_077344027.1">
    <property type="nucleotide sequence ID" value="NZ_CP019605.1"/>
</dbReference>
<dbReference type="KEGG" id="tfl:RPIT_14250"/>
<dbReference type="AlphaFoldDB" id="A0A1Q2CI84"/>
<keyword evidence="2" id="KW-0812">Transmembrane</keyword>
<keyword evidence="4" id="KW-1185">Reference proteome</keyword>
<dbReference type="EMBL" id="CP019605">
    <property type="protein sequence ID" value="AQP45822.1"/>
    <property type="molecule type" value="Genomic_DNA"/>
</dbReference>
<dbReference type="Pfam" id="PF01476">
    <property type="entry name" value="LysM"/>
    <property type="match status" value="2"/>
</dbReference>
<gene>
    <name evidence="3" type="ORF">RPIT_14250</name>
</gene>
<protein>
    <submittedName>
        <fullName evidence="3">Uncharacterized protein</fullName>
    </submittedName>
</protein>
<feature type="region of interest" description="Disordered" evidence="1">
    <location>
        <begin position="273"/>
        <end position="312"/>
    </location>
</feature>
<dbReference type="InterPro" id="IPR036779">
    <property type="entry name" value="LysM_dom_sf"/>
</dbReference>
<dbReference type="PANTHER" id="PTHR34700:SF4">
    <property type="entry name" value="PHAGE-LIKE ELEMENT PBSX PROTEIN XKDP"/>
    <property type="match status" value="1"/>
</dbReference>
<dbReference type="OrthoDB" id="8444614at2"/>
<evidence type="ECO:0000313" key="3">
    <source>
        <dbReference type="EMBL" id="AQP45822.1"/>
    </source>
</evidence>
<feature type="region of interest" description="Disordered" evidence="1">
    <location>
        <begin position="332"/>
        <end position="351"/>
    </location>
</feature>
<keyword evidence="2" id="KW-1133">Transmembrane helix</keyword>
<evidence type="ECO:0000256" key="1">
    <source>
        <dbReference type="SAM" id="MobiDB-lite"/>
    </source>
</evidence>
<accession>A0A1Q2CI84</accession>
<organism evidence="3 4">
    <name type="scientific">Tessaracoccus flavus</name>
    <dbReference type="NCBI Taxonomy" id="1610493"/>
    <lineage>
        <taxon>Bacteria</taxon>
        <taxon>Bacillati</taxon>
        <taxon>Actinomycetota</taxon>
        <taxon>Actinomycetes</taxon>
        <taxon>Propionibacteriales</taxon>
        <taxon>Propionibacteriaceae</taxon>
        <taxon>Tessaracoccus</taxon>
    </lineage>
</organism>
<dbReference type="PROSITE" id="PS51782">
    <property type="entry name" value="LYSM"/>
    <property type="match status" value="2"/>
</dbReference>
<feature type="transmembrane region" description="Helical" evidence="2">
    <location>
        <begin position="91"/>
        <end position="107"/>
    </location>
</feature>